<dbReference type="Pfam" id="PF03060">
    <property type="entry name" value="NMO"/>
    <property type="match status" value="1"/>
</dbReference>
<dbReference type="InterPro" id="IPR004136">
    <property type="entry name" value="NMO"/>
</dbReference>
<dbReference type="SUPFAM" id="SSF51412">
    <property type="entry name" value="Inosine monophosphate dehydrogenase (IMPDH)"/>
    <property type="match status" value="1"/>
</dbReference>
<evidence type="ECO:0000256" key="8">
    <source>
        <dbReference type="ARBA" id="ARBA00022741"/>
    </source>
</evidence>
<evidence type="ECO:0000256" key="6">
    <source>
        <dbReference type="ARBA" id="ARBA00022630"/>
    </source>
</evidence>
<evidence type="ECO:0000256" key="11">
    <source>
        <dbReference type="ARBA" id="ARBA00031155"/>
    </source>
</evidence>
<dbReference type="AlphaFoldDB" id="A0A1H2WDZ0"/>
<dbReference type="GO" id="GO:0018580">
    <property type="term" value="F:nitronate monooxygenase activity"/>
    <property type="evidence" value="ECO:0007669"/>
    <property type="project" value="InterPro"/>
</dbReference>
<comment type="similarity">
    <text evidence="3">Belongs to the nitronate monooxygenase family. NMO class I subfamily.</text>
</comment>
<keyword evidence="8" id="KW-0547">Nucleotide-binding</keyword>
<dbReference type="PANTHER" id="PTHR42747:SF3">
    <property type="entry name" value="NITRONATE MONOOXYGENASE-RELATED"/>
    <property type="match status" value="1"/>
</dbReference>
<dbReference type="InterPro" id="IPR013785">
    <property type="entry name" value="Aldolase_TIM"/>
</dbReference>
<dbReference type="GO" id="GO:0000166">
    <property type="term" value="F:nucleotide binding"/>
    <property type="evidence" value="ECO:0007669"/>
    <property type="project" value="UniProtKB-KW"/>
</dbReference>
<comment type="function">
    <text evidence="2">Nitronate monooxygenase that uses molecular oxygen to catalyze the oxidative denitrification of alkyl nitronates. Acts on propionate 3-nitronate (P3N), the presumed physiological substrate. Probably functions in the detoxification of P3N, a metabolic poison produced by plants and fungi as a defense mechanism.</text>
</comment>
<dbReference type="Proteomes" id="UP000199488">
    <property type="component" value="Unassembled WGS sequence"/>
</dbReference>
<protein>
    <recommendedName>
        <fullName evidence="4">Probable nitronate monooxygenase</fullName>
    </recommendedName>
    <alternativeName>
        <fullName evidence="11">Propionate 3-nitronate monooxygenase</fullName>
    </alternativeName>
</protein>
<name>A0A1H2WDZ0_9BACI</name>
<evidence type="ECO:0000313" key="14">
    <source>
        <dbReference type="Proteomes" id="UP000199488"/>
    </source>
</evidence>
<proteinExistence type="inferred from homology"/>
<evidence type="ECO:0000256" key="3">
    <source>
        <dbReference type="ARBA" id="ARBA00009881"/>
    </source>
</evidence>
<dbReference type="GO" id="GO:0009636">
    <property type="term" value="P:response to toxic substance"/>
    <property type="evidence" value="ECO:0007669"/>
    <property type="project" value="UniProtKB-KW"/>
</dbReference>
<keyword evidence="6" id="KW-0285">Flavoprotein</keyword>
<dbReference type="CDD" id="cd04730">
    <property type="entry name" value="NPD_like"/>
    <property type="match status" value="1"/>
</dbReference>
<comment type="catalytic activity">
    <reaction evidence="12">
        <text>3 propionate 3-nitronate + 3 O2 + H2O = 3 3-oxopropanoate + 2 nitrate + nitrite + H2O2 + 3 H(+)</text>
        <dbReference type="Rhea" id="RHEA:57332"/>
        <dbReference type="ChEBI" id="CHEBI:15377"/>
        <dbReference type="ChEBI" id="CHEBI:15378"/>
        <dbReference type="ChEBI" id="CHEBI:15379"/>
        <dbReference type="ChEBI" id="CHEBI:16240"/>
        <dbReference type="ChEBI" id="CHEBI:16301"/>
        <dbReference type="ChEBI" id="CHEBI:17632"/>
        <dbReference type="ChEBI" id="CHEBI:33190"/>
        <dbReference type="ChEBI" id="CHEBI:136067"/>
    </reaction>
</comment>
<keyword evidence="14" id="KW-1185">Reference proteome</keyword>
<evidence type="ECO:0000256" key="5">
    <source>
        <dbReference type="ARBA" id="ARBA00022575"/>
    </source>
</evidence>
<comment type="cofactor">
    <cofactor evidence="1">
        <name>FMN</name>
        <dbReference type="ChEBI" id="CHEBI:58210"/>
    </cofactor>
</comment>
<evidence type="ECO:0000256" key="1">
    <source>
        <dbReference type="ARBA" id="ARBA00001917"/>
    </source>
</evidence>
<evidence type="ECO:0000256" key="9">
    <source>
        <dbReference type="ARBA" id="ARBA00023002"/>
    </source>
</evidence>
<evidence type="ECO:0000256" key="2">
    <source>
        <dbReference type="ARBA" id="ARBA00003535"/>
    </source>
</evidence>
<organism evidence="13 14">
    <name type="scientific">Marinococcus luteus</name>
    <dbReference type="NCBI Taxonomy" id="1122204"/>
    <lineage>
        <taxon>Bacteria</taxon>
        <taxon>Bacillati</taxon>
        <taxon>Bacillota</taxon>
        <taxon>Bacilli</taxon>
        <taxon>Bacillales</taxon>
        <taxon>Bacillaceae</taxon>
        <taxon>Marinococcus</taxon>
    </lineage>
</organism>
<dbReference type="OrthoDB" id="9778912at2"/>
<evidence type="ECO:0000256" key="7">
    <source>
        <dbReference type="ARBA" id="ARBA00022643"/>
    </source>
</evidence>
<dbReference type="Gene3D" id="3.20.20.70">
    <property type="entry name" value="Aldolase class I"/>
    <property type="match status" value="1"/>
</dbReference>
<gene>
    <name evidence="13" type="ORF">SAMN05421781_2386</name>
</gene>
<evidence type="ECO:0000313" key="13">
    <source>
        <dbReference type="EMBL" id="SDW78810.1"/>
    </source>
</evidence>
<dbReference type="RefSeq" id="WP_091615370.1">
    <property type="nucleotide sequence ID" value="NZ_FNNC01000005.1"/>
</dbReference>
<evidence type="ECO:0000256" key="4">
    <source>
        <dbReference type="ARBA" id="ARBA00013457"/>
    </source>
</evidence>
<dbReference type="EMBL" id="FNNC01000005">
    <property type="protein sequence ID" value="SDW78810.1"/>
    <property type="molecule type" value="Genomic_DNA"/>
</dbReference>
<keyword evidence="7" id="KW-0288">FMN</keyword>
<keyword evidence="5" id="KW-0216">Detoxification</keyword>
<dbReference type="PANTHER" id="PTHR42747">
    <property type="entry name" value="NITRONATE MONOOXYGENASE-RELATED"/>
    <property type="match status" value="1"/>
</dbReference>
<dbReference type="FunFam" id="3.20.20.70:FF:000154">
    <property type="entry name" value="Probable nitronate monooxygenase"/>
    <property type="match status" value="1"/>
</dbReference>
<keyword evidence="10 13" id="KW-0503">Monooxygenase</keyword>
<dbReference type="STRING" id="1122204.SAMN05421781_2386"/>
<reference evidence="13 14" key="1">
    <citation type="submission" date="2016-10" db="EMBL/GenBank/DDBJ databases">
        <authorList>
            <person name="de Groot N.N."/>
        </authorList>
    </citation>
    <scope>NUCLEOTIDE SEQUENCE [LARGE SCALE GENOMIC DNA]</scope>
    <source>
        <strain evidence="13 14">DSM 23126</strain>
    </source>
</reference>
<sequence>MAVRPELLMRLRLEQPIIQAGMAGGVTTPELVAEVTRAGGLGTIGAGYMTAENLRSAIQLVKKQTSGPFAVNVFVPETPEVVAEDVQSANEKLSLIHKELKLAAQPMPEKLPFFFEEQLEVIIEEKISVCSFTFGIPSASQVERLKAHGVFLIGTATTVEEAVQNEQAGMDAVVAQGSEAGGHRGTFAESFGKAMIGTMALVPQVVDEVDIPVIAAGGIMDGRGILAAHALGAGAVQMGTAFLTSRESGAPQAHQEAVLMSKETDTAVTSIFSGKPARGIANKMMIWMEALEHNWPPYPIQNMLTQPIRKEAARQNEPAFMSLWSGQGTRLSVQEPAGVMIKRLMEEAEETWESL</sequence>
<keyword evidence="9" id="KW-0560">Oxidoreductase</keyword>
<accession>A0A1H2WDZ0</accession>
<evidence type="ECO:0000256" key="12">
    <source>
        <dbReference type="ARBA" id="ARBA00049401"/>
    </source>
</evidence>
<evidence type="ECO:0000256" key="10">
    <source>
        <dbReference type="ARBA" id="ARBA00023033"/>
    </source>
</evidence>